<organism evidence="2 3">
    <name type="scientific">Aspergillus steynii IBT 23096</name>
    <dbReference type="NCBI Taxonomy" id="1392250"/>
    <lineage>
        <taxon>Eukaryota</taxon>
        <taxon>Fungi</taxon>
        <taxon>Dikarya</taxon>
        <taxon>Ascomycota</taxon>
        <taxon>Pezizomycotina</taxon>
        <taxon>Eurotiomycetes</taxon>
        <taxon>Eurotiomycetidae</taxon>
        <taxon>Eurotiales</taxon>
        <taxon>Aspergillaceae</taxon>
        <taxon>Aspergillus</taxon>
        <taxon>Aspergillus subgen. Circumdati</taxon>
    </lineage>
</organism>
<keyword evidence="1" id="KW-1133">Transmembrane helix</keyword>
<accession>A0A2I2GFV3</accession>
<dbReference type="EMBL" id="MSFO01000002">
    <property type="protein sequence ID" value="PLB51768.1"/>
    <property type="molecule type" value="Genomic_DNA"/>
</dbReference>
<dbReference type="Proteomes" id="UP000234275">
    <property type="component" value="Unassembled WGS sequence"/>
</dbReference>
<protein>
    <submittedName>
        <fullName evidence="2">Uncharacterized protein</fullName>
    </submittedName>
</protein>
<dbReference type="AlphaFoldDB" id="A0A2I2GFV3"/>
<keyword evidence="1" id="KW-0472">Membrane</keyword>
<dbReference type="RefSeq" id="XP_024707070.1">
    <property type="nucleotide sequence ID" value="XM_024843707.1"/>
</dbReference>
<evidence type="ECO:0000256" key="1">
    <source>
        <dbReference type="SAM" id="Phobius"/>
    </source>
</evidence>
<comment type="caution">
    <text evidence="2">The sequence shown here is derived from an EMBL/GenBank/DDBJ whole genome shotgun (WGS) entry which is preliminary data.</text>
</comment>
<proteinExistence type="predicted"/>
<feature type="transmembrane region" description="Helical" evidence="1">
    <location>
        <begin position="34"/>
        <end position="51"/>
    </location>
</feature>
<dbReference type="GeneID" id="36551407"/>
<dbReference type="VEuPathDB" id="FungiDB:P170DRAFT_348934"/>
<gene>
    <name evidence="2" type="ORF">P170DRAFT_348934</name>
</gene>
<keyword evidence="1" id="KW-0812">Transmembrane</keyword>
<keyword evidence="3" id="KW-1185">Reference proteome</keyword>
<feature type="non-terminal residue" evidence="2">
    <location>
        <position position="1"/>
    </location>
</feature>
<reference evidence="2 3" key="1">
    <citation type="submission" date="2016-12" db="EMBL/GenBank/DDBJ databases">
        <title>The genomes of Aspergillus section Nigri reveals drivers in fungal speciation.</title>
        <authorList>
            <consortium name="DOE Joint Genome Institute"/>
            <person name="Vesth T.C."/>
            <person name="Nybo J."/>
            <person name="Theobald S."/>
            <person name="Brandl J."/>
            <person name="Frisvad J.C."/>
            <person name="Nielsen K.F."/>
            <person name="Lyhne E.K."/>
            <person name="Kogle M.E."/>
            <person name="Kuo A."/>
            <person name="Riley R."/>
            <person name="Clum A."/>
            <person name="Nolan M."/>
            <person name="Lipzen A."/>
            <person name="Salamov A."/>
            <person name="Henrissat B."/>
            <person name="Wiebenga A."/>
            <person name="De Vries R.P."/>
            <person name="Grigoriev I.V."/>
            <person name="Mortensen U.H."/>
            <person name="Andersen M.R."/>
            <person name="Baker S.E."/>
        </authorList>
    </citation>
    <scope>NUCLEOTIDE SEQUENCE [LARGE SCALE GENOMIC DNA]</scope>
    <source>
        <strain evidence="2 3">IBT 23096</strain>
    </source>
</reference>
<evidence type="ECO:0000313" key="2">
    <source>
        <dbReference type="EMBL" id="PLB51768.1"/>
    </source>
</evidence>
<evidence type="ECO:0000313" key="3">
    <source>
        <dbReference type="Proteomes" id="UP000234275"/>
    </source>
</evidence>
<dbReference type="OrthoDB" id="3432594at2759"/>
<name>A0A2I2GFV3_9EURO</name>
<sequence length="56" mass="6704">YQKKISLILYPIIISRLDIIKSYKILAKYMAKPYLNYIHIANHLILFIYGTRFNSI</sequence>